<organism evidence="1 2">
    <name type="scientific">Ameca splendens</name>
    <dbReference type="NCBI Taxonomy" id="208324"/>
    <lineage>
        <taxon>Eukaryota</taxon>
        <taxon>Metazoa</taxon>
        <taxon>Chordata</taxon>
        <taxon>Craniata</taxon>
        <taxon>Vertebrata</taxon>
        <taxon>Euteleostomi</taxon>
        <taxon>Actinopterygii</taxon>
        <taxon>Neopterygii</taxon>
        <taxon>Teleostei</taxon>
        <taxon>Neoteleostei</taxon>
        <taxon>Acanthomorphata</taxon>
        <taxon>Ovalentaria</taxon>
        <taxon>Atherinomorphae</taxon>
        <taxon>Cyprinodontiformes</taxon>
        <taxon>Goodeidae</taxon>
        <taxon>Ameca</taxon>
    </lineage>
</organism>
<sequence>MAFAGSLRVFSGSACFTCMYLSCSEHEKTLLLVNPKAESRATCCHVAHRSLLMKHSETDQPKQIQSQGFRTLVGLTGSEGRQTLCELFCFIDPELLRYKNLMLLHLSPERLKLMVGVQELPH</sequence>
<reference evidence="1 2" key="1">
    <citation type="submission" date="2021-06" db="EMBL/GenBank/DDBJ databases">
        <authorList>
            <person name="Palmer J.M."/>
        </authorList>
    </citation>
    <scope>NUCLEOTIDE SEQUENCE [LARGE SCALE GENOMIC DNA]</scope>
    <source>
        <strain evidence="1 2">AS_MEX2019</strain>
        <tissue evidence="1">Muscle</tissue>
    </source>
</reference>
<evidence type="ECO:0000313" key="2">
    <source>
        <dbReference type="Proteomes" id="UP001469553"/>
    </source>
</evidence>
<dbReference type="EMBL" id="JAHRIP010021703">
    <property type="protein sequence ID" value="MEQ2288879.1"/>
    <property type="molecule type" value="Genomic_DNA"/>
</dbReference>
<evidence type="ECO:0000313" key="1">
    <source>
        <dbReference type="EMBL" id="MEQ2288879.1"/>
    </source>
</evidence>
<proteinExistence type="predicted"/>
<keyword evidence="2" id="KW-1185">Reference proteome</keyword>
<name>A0ABV0Y500_9TELE</name>
<dbReference type="Proteomes" id="UP001469553">
    <property type="component" value="Unassembled WGS sequence"/>
</dbReference>
<accession>A0ABV0Y500</accession>
<comment type="caution">
    <text evidence="1">The sequence shown here is derived from an EMBL/GenBank/DDBJ whole genome shotgun (WGS) entry which is preliminary data.</text>
</comment>
<gene>
    <name evidence="1" type="ORF">AMECASPLE_027387</name>
</gene>
<protein>
    <submittedName>
        <fullName evidence="1">Uncharacterized protein</fullName>
    </submittedName>
</protein>